<feature type="compositionally biased region" description="Basic residues" evidence="1">
    <location>
        <begin position="223"/>
        <end position="237"/>
    </location>
</feature>
<dbReference type="EMBL" id="ON872562">
    <property type="protein sequence ID" value="UVF62163.1"/>
    <property type="molecule type" value="Viral_cRNA"/>
</dbReference>
<sequence length="435" mass="49829">MEILQSTLSAIAAKNFKLVQRDTVFWYGSQCFDLCEFYGVSPKQFIKYDSVQYFVNDVGGMLAGYRRIATRTSAPDPDIPYGTKPMSLYERVGFFEEVCRTFQHDFNELANIYTGLRMDIQQIQTERCPPMHPSPHTPMYPTLVPGYPPQGVQQDMWANVTPTTSEQHTHRGMIHWTPQTSTHFPQSAPPRVFSPQRQVPREDTAKEPNPRETRSDYRENRPRTRGVRPRGNLRGRIRPCSTRGGINTRPSEGQEVEEDQGPNDNSFFDEDVESILSTDSNKFGLTIEKVREILGQTSLERLTRYHSKNSFDDFSEEFLTTLHGSIMDTIFETELYPQKKFHRGDQIPQSQFDRLAEELKREINPYNAYDKLSSLERTINNLQAFIIGGAADRIPLNVGMDAVTLSTNAQRQSPENEPNQAVPHRSGPIIHLFES</sequence>
<evidence type="ECO:0000256" key="1">
    <source>
        <dbReference type="SAM" id="MobiDB-lite"/>
    </source>
</evidence>
<protein>
    <submittedName>
        <fullName evidence="2">Uncharacterized protein</fullName>
    </submittedName>
</protein>
<reference evidence="2" key="1">
    <citation type="submission" date="2022-06" db="EMBL/GenBank/DDBJ databases">
        <title>Faecal virome of the Australian grey-headed flying fox from urban/suburban environments contains novel coronaviruses, retroviruses and sapoviruses.</title>
        <authorList>
            <person name="Van Brussel K."/>
            <person name="Mahar J.E."/>
            <person name="Ortiz-Baez A.S."/>
            <person name="Carrai M."/>
            <person name="Speilman D."/>
            <person name="Boardman W.S.J."/>
            <person name="Baker M.L."/>
            <person name="Beatty J.A."/>
            <person name="Geoghegan J.L."/>
            <person name="Barrs V.R."/>
            <person name="Holmes E.C."/>
        </authorList>
    </citation>
    <scope>NUCLEOTIDE SEQUENCE</scope>
    <source>
        <strain evidence="2">CP05/aus/1</strain>
    </source>
</reference>
<proteinExistence type="predicted"/>
<dbReference type="Proteomes" id="UP001250921">
    <property type="component" value="Segment"/>
</dbReference>
<feature type="region of interest" description="Disordered" evidence="1">
    <location>
        <begin position="177"/>
        <end position="268"/>
    </location>
</feature>
<evidence type="ECO:0000313" key="3">
    <source>
        <dbReference type="Proteomes" id="UP001250921"/>
    </source>
</evidence>
<name>A0AAE9NIP7_9MONO</name>
<feature type="compositionally biased region" description="Acidic residues" evidence="1">
    <location>
        <begin position="254"/>
        <end position="268"/>
    </location>
</feature>
<feature type="compositionally biased region" description="Basic and acidic residues" evidence="1">
    <location>
        <begin position="199"/>
        <end position="222"/>
    </location>
</feature>
<accession>A0AAE9NIP7</accession>
<keyword evidence="3" id="KW-1185">Reference proteome</keyword>
<evidence type="ECO:0000313" key="2">
    <source>
        <dbReference type="EMBL" id="UVF62163.1"/>
    </source>
</evidence>
<organism evidence="2 3">
    <name type="scientific">Bat faecal associated anphe-like virus 1</name>
    <dbReference type="NCBI Taxonomy" id="2972716"/>
    <lineage>
        <taxon>Viruses</taxon>
        <taxon>Riboviria</taxon>
        <taxon>Orthornavirae</taxon>
        <taxon>Negarnaviricota</taxon>
        <taxon>Haploviricotina</taxon>
        <taxon>Monjiviricetes</taxon>
        <taxon>Mononegavirales</taxon>
        <taxon>Xinmoviridae</taxon>
        <taxon>Tecephavirus</taxon>
        <taxon>Tecephavirus sydneyense</taxon>
    </lineage>
</organism>